<feature type="compositionally biased region" description="Polar residues" evidence="1">
    <location>
        <begin position="216"/>
        <end position="246"/>
    </location>
</feature>
<dbReference type="OrthoDB" id="3248508at2759"/>
<dbReference type="InterPro" id="IPR029058">
    <property type="entry name" value="AB_hydrolase_fold"/>
</dbReference>
<protein>
    <recommendedName>
        <fullName evidence="2">AB hydrolase-1 domain-containing protein</fullName>
    </recommendedName>
</protein>
<evidence type="ECO:0000259" key="2">
    <source>
        <dbReference type="Pfam" id="PF12697"/>
    </source>
</evidence>
<dbReference type="AlphaFoldDB" id="A0A9P8VC31"/>
<organism evidence="3 4">
    <name type="scientific">Plectosphaerella plurivora</name>
    <dbReference type="NCBI Taxonomy" id="936078"/>
    <lineage>
        <taxon>Eukaryota</taxon>
        <taxon>Fungi</taxon>
        <taxon>Dikarya</taxon>
        <taxon>Ascomycota</taxon>
        <taxon>Pezizomycotina</taxon>
        <taxon>Sordariomycetes</taxon>
        <taxon>Hypocreomycetidae</taxon>
        <taxon>Glomerellales</taxon>
        <taxon>Plectosphaerellaceae</taxon>
        <taxon>Plectosphaerella</taxon>
    </lineage>
</organism>
<dbReference type="SUPFAM" id="SSF53474">
    <property type="entry name" value="alpha/beta-Hydrolases"/>
    <property type="match status" value="1"/>
</dbReference>
<feature type="domain" description="AB hydrolase-1" evidence="2">
    <location>
        <begin position="74"/>
        <end position="213"/>
    </location>
</feature>
<dbReference type="CDD" id="cd06503">
    <property type="entry name" value="ATP-synt_Fo_b"/>
    <property type="match status" value="1"/>
</dbReference>
<dbReference type="InterPro" id="IPR000073">
    <property type="entry name" value="AB_hydrolase_1"/>
</dbReference>
<feature type="region of interest" description="Disordered" evidence="1">
    <location>
        <begin position="369"/>
        <end position="616"/>
    </location>
</feature>
<feature type="compositionally biased region" description="Basic and acidic residues" evidence="1">
    <location>
        <begin position="498"/>
        <end position="537"/>
    </location>
</feature>
<reference evidence="3" key="1">
    <citation type="journal article" date="2021" name="Nat. Commun.">
        <title>Genetic determinants of endophytism in the Arabidopsis root mycobiome.</title>
        <authorList>
            <person name="Mesny F."/>
            <person name="Miyauchi S."/>
            <person name="Thiergart T."/>
            <person name="Pickel B."/>
            <person name="Atanasova L."/>
            <person name="Karlsson M."/>
            <person name="Huettel B."/>
            <person name="Barry K.W."/>
            <person name="Haridas S."/>
            <person name="Chen C."/>
            <person name="Bauer D."/>
            <person name="Andreopoulos W."/>
            <person name="Pangilinan J."/>
            <person name="LaButti K."/>
            <person name="Riley R."/>
            <person name="Lipzen A."/>
            <person name="Clum A."/>
            <person name="Drula E."/>
            <person name="Henrissat B."/>
            <person name="Kohler A."/>
            <person name="Grigoriev I.V."/>
            <person name="Martin F.M."/>
            <person name="Hacquard S."/>
        </authorList>
    </citation>
    <scope>NUCLEOTIDE SEQUENCE</scope>
    <source>
        <strain evidence="3">MPI-SDFR-AT-0117</strain>
    </source>
</reference>
<feature type="compositionally biased region" description="Basic and acidic residues" evidence="1">
    <location>
        <begin position="544"/>
        <end position="575"/>
    </location>
</feature>
<feature type="region of interest" description="Disordered" evidence="1">
    <location>
        <begin position="1"/>
        <end position="63"/>
    </location>
</feature>
<feature type="compositionally biased region" description="Polar residues" evidence="1">
    <location>
        <begin position="464"/>
        <end position="476"/>
    </location>
</feature>
<dbReference type="EMBL" id="JAGSXJ010000013">
    <property type="protein sequence ID" value="KAH6686364.1"/>
    <property type="molecule type" value="Genomic_DNA"/>
</dbReference>
<sequence length="730" mass="80749">MASSSRGDPWPSEAWPASQPPPYSTFAENAPGPGNLQKKPTLLYADPRQSSAQSLSPSSLGDHDADGNRRRLLIIYIHGFYGNDQSFRSFPAHVHGYLKDALYDTHSVHSKIYPRYKTYKAIDIAVENFSAWLKPHEDPETDVVLVGHSMGGILAAEVALLQNKSPYNTHPFRHRILGTIAMDCPFLGLHPGIVVAGISSLFRSGDEPPPPPALGESSSSAMLTPTTSVTGSQLTQADSNSSYQIGQSPFMSPSTMSLSSQTSTPNVDPYFNAPFFNDAEFKERPFKQRLVRFVKKHSSEGIFGAAKSHILSHLEYGSCLADYPALHSRYNRIRALEDVDDLQTIRKQQPNGAGPPLARVRFVNYFTISTGRPKKEKPTTPPADDTHTPPTERSSLENDQLAAPGSDELDRTSRSSTPAIQVDPPADADKKTVVPAHGTTEANEPSSEQKATSSTDALGHFAEESQTSLGQVSSIQEEAKLPAIPEAPPKPTPPDLSRYPDDDSRRQAEKEAKRELKAYEQAVKNREKAVQERQKLLEKRRKKSEKERAKLDKEAEKQRAKDEKEKEKHRQKETPEPATTEQQHQQQPPALPPRASSPADFDSPQTPNTDHHDLVPDHEAPALRSISPIPESDTEMPPIQAEAERVEASKPLKERKFCVVPRRNDPAWVSVFMRDMDEVGAHCGLFIAEAPHYDGLVGDFGQRIVGWVHEDMSKKAILRLAEETDDLGLD</sequence>
<feature type="compositionally biased region" description="Pro residues" evidence="1">
    <location>
        <begin position="485"/>
        <end position="494"/>
    </location>
</feature>
<feature type="region of interest" description="Disordered" evidence="1">
    <location>
        <begin position="204"/>
        <end position="246"/>
    </location>
</feature>
<feature type="compositionally biased region" description="Low complexity" evidence="1">
    <location>
        <begin position="576"/>
        <end position="588"/>
    </location>
</feature>
<keyword evidence="4" id="KW-1185">Reference proteome</keyword>
<dbReference type="Gene3D" id="3.40.50.1820">
    <property type="entry name" value="alpha/beta hydrolase"/>
    <property type="match status" value="1"/>
</dbReference>
<name>A0A9P8VC31_9PEZI</name>
<gene>
    <name evidence="3" type="ORF">F5X68DRAFT_15465</name>
</gene>
<dbReference type="PANTHER" id="PTHR47842">
    <property type="entry name" value="EXPRESSED PROTEIN"/>
    <property type="match status" value="1"/>
</dbReference>
<feature type="compositionally biased region" description="Polar residues" evidence="1">
    <location>
        <begin position="440"/>
        <end position="456"/>
    </location>
</feature>
<dbReference type="PANTHER" id="PTHR47842:SF3">
    <property type="entry name" value="DUF676 DOMAIN-CONTAINING PROTEIN"/>
    <property type="match status" value="1"/>
</dbReference>
<dbReference type="Pfam" id="PF12697">
    <property type="entry name" value="Abhydrolase_6"/>
    <property type="match status" value="1"/>
</dbReference>
<feature type="compositionally biased region" description="Low complexity" evidence="1">
    <location>
        <begin position="49"/>
        <end position="60"/>
    </location>
</feature>
<evidence type="ECO:0000313" key="3">
    <source>
        <dbReference type="EMBL" id="KAH6686364.1"/>
    </source>
</evidence>
<proteinExistence type="predicted"/>
<evidence type="ECO:0000256" key="1">
    <source>
        <dbReference type="SAM" id="MobiDB-lite"/>
    </source>
</evidence>
<accession>A0A9P8VC31</accession>
<dbReference type="Proteomes" id="UP000770015">
    <property type="component" value="Unassembled WGS sequence"/>
</dbReference>
<comment type="caution">
    <text evidence="3">The sequence shown here is derived from an EMBL/GenBank/DDBJ whole genome shotgun (WGS) entry which is preliminary data.</text>
</comment>
<evidence type="ECO:0000313" key="4">
    <source>
        <dbReference type="Proteomes" id="UP000770015"/>
    </source>
</evidence>